<name>A0A8S5SHQ2_9CAUD</name>
<proteinExistence type="predicted"/>
<dbReference type="EMBL" id="BK032593">
    <property type="protein sequence ID" value="DAF50183.1"/>
    <property type="molecule type" value="Genomic_DNA"/>
</dbReference>
<reference evidence="1" key="1">
    <citation type="journal article" date="2021" name="Proc. Natl. Acad. Sci. U.S.A.">
        <title>A Catalog of Tens of Thousands of Viruses from Human Metagenomes Reveals Hidden Associations with Chronic Diseases.</title>
        <authorList>
            <person name="Tisza M.J."/>
            <person name="Buck C.B."/>
        </authorList>
    </citation>
    <scope>NUCLEOTIDE SEQUENCE</scope>
    <source>
        <strain evidence="1">Ct9zP9</strain>
    </source>
</reference>
<protein>
    <submittedName>
        <fullName evidence="1">RING-variant domain</fullName>
    </submittedName>
</protein>
<organism evidence="1">
    <name type="scientific">Siphoviridae sp. ct9zP9</name>
    <dbReference type="NCBI Taxonomy" id="2827795"/>
    <lineage>
        <taxon>Viruses</taxon>
        <taxon>Duplodnaviria</taxon>
        <taxon>Heunggongvirae</taxon>
        <taxon>Uroviricota</taxon>
        <taxon>Caudoviricetes</taxon>
    </lineage>
</organism>
<evidence type="ECO:0000313" key="1">
    <source>
        <dbReference type="EMBL" id="DAF50183.1"/>
    </source>
</evidence>
<accession>A0A8S5SHQ2</accession>
<sequence length="56" mass="6527">MWTRFRSITNKNLSGKPICCGICEQEISYGEDGIEYVKTKRGTEIFVHRDCIKKWG</sequence>